<name>A0ABM0LUD3_SACKO</name>
<feature type="compositionally biased region" description="Basic and acidic residues" evidence="1">
    <location>
        <begin position="225"/>
        <end position="249"/>
    </location>
</feature>
<dbReference type="Proteomes" id="UP000694865">
    <property type="component" value="Unplaced"/>
</dbReference>
<evidence type="ECO:0000256" key="1">
    <source>
        <dbReference type="SAM" id="MobiDB-lite"/>
    </source>
</evidence>
<accession>A0ABM0LUD3</accession>
<keyword evidence="2" id="KW-1185">Reference proteome</keyword>
<reference evidence="3" key="1">
    <citation type="submission" date="2025-08" db="UniProtKB">
        <authorList>
            <consortium name="RefSeq"/>
        </authorList>
    </citation>
    <scope>IDENTIFICATION</scope>
    <source>
        <tissue evidence="3">Testes</tissue>
    </source>
</reference>
<organism evidence="2 3">
    <name type="scientific">Saccoglossus kowalevskii</name>
    <name type="common">Acorn worm</name>
    <dbReference type="NCBI Taxonomy" id="10224"/>
    <lineage>
        <taxon>Eukaryota</taxon>
        <taxon>Metazoa</taxon>
        <taxon>Hemichordata</taxon>
        <taxon>Enteropneusta</taxon>
        <taxon>Harrimaniidae</taxon>
        <taxon>Saccoglossus</taxon>
    </lineage>
</organism>
<dbReference type="RefSeq" id="XP_006811374.1">
    <property type="nucleotide sequence ID" value="XM_006811311.1"/>
</dbReference>
<dbReference type="GeneID" id="102801457"/>
<protein>
    <submittedName>
        <fullName evidence="3">Uncharacterized protein LOC102801457</fullName>
    </submittedName>
</protein>
<proteinExistence type="predicted"/>
<gene>
    <name evidence="3" type="primary">LOC102801457</name>
</gene>
<feature type="region of interest" description="Disordered" evidence="1">
    <location>
        <begin position="208"/>
        <end position="262"/>
    </location>
</feature>
<evidence type="ECO:0000313" key="2">
    <source>
        <dbReference type="Proteomes" id="UP000694865"/>
    </source>
</evidence>
<feature type="compositionally biased region" description="Basic and acidic residues" evidence="1">
    <location>
        <begin position="208"/>
        <end position="218"/>
    </location>
</feature>
<evidence type="ECO:0000313" key="3">
    <source>
        <dbReference type="RefSeq" id="XP_006811374.1"/>
    </source>
</evidence>
<sequence length="292" mass="32529">MGKWSKCLHKVAILFRKLRKYVKTSNKSRKCKGDFLKDDEISKDKRKTKESQHVVAEKCDREGISTEEHGVGKEQVILALDFDLGQTTMGDIISNLRQFGSIVSEYWGKTTSDMSIGLFKIDKCDADMVSSVISKNAEKFDQLGVKKILLIDSTHKSYIREDGDSVSPYDDDKGTIHKLKEQTNDRKYQLPKTEVQITELRNKLQVTDEKTTDTDKGVAVESPIDSDKYGRNKGGHDIGQLQKERKMPLTDESNGLNVSGPLQELMTGNDRGSKIIAGVLAGDTAAAGQDKP</sequence>